<dbReference type="Gene3D" id="3.30.559.10">
    <property type="entry name" value="Chloramphenicol acetyltransferase-like domain"/>
    <property type="match status" value="3"/>
</dbReference>
<dbReference type="PANTHER" id="PTHR45527:SF1">
    <property type="entry name" value="FATTY ACID SYNTHASE"/>
    <property type="match status" value="1"/>
</dbReference>
<comment type="cofactor">
    <cofactor evidence="1">
        <name>pantetheine 4'-phosphate</name>
        <dbReference type="ChEBI" id="CHEBI:47942"/>
    </cofactor>
</comment>
<feature type="domain" description="Carrier" evidence="5">
    <location>
        <begin position="2105"/>
        <end position="2180"/>
    </location>
</feature>
<accession>A0A6B9ZQ06</accession>
<dbReference type="Gene3D" id="3.30.559.30">
    <property type="entry name" value="Nonribosomal peptide synthetase, condensation domain"/>
    <property type="match status" value="3"/>
</dbReference>
<dbReference type="InterPro" id="IPR023213">
    <property type="entry name" value="CAT-like_dom_sf"/>
</dbReference>
<evidence type="ECO:0000256" key="1">
    <source>
        <dbReference type="ARBA" id="ARBA00001957"/>
    </source>
</evidence>
<dbReference type="CDD" id="cd19531">
    <property type="entry name" value="LCL_NRPS-like"/>
    <property type="match status" value="1"/>
</dbReference>
<name>A0A6B9ZQ06_9BACT</name>
<dbReference type="EMBL" id="CP048113">
    <property type="protein sequence ID" value="QHS63325.1"/>
    <property type="molecule type" value="Genomic_DNA"/>
</dbReference>
<dbReference type="NCBIfam" id="TIGR01733">
    <property type="entry name" value="AA-adenyl-dom"/>
    <property type="match status" value="3"/>
</dbReference>
<reference evidence="6 7" key="1">
    <citation type="submission" date="2020-01" db="EMBL/GenBank/DDBJ databases">
        <title>Complete genome sequence of Chitinophaga sp. H33E-04 isolated from quinoa roots.</title>
        <authorList>
            <person name="Weon H.-Y."/>
            <person name="Lee S.A."/>
        </authorList>
    </citation>
    <scope>NUCLEOTIDE SEQUENCE [LARGE SCALE GENOMIC DNA]</scope>
    <source>
        <strain evidence="6 7">H33E-04</strain>
    </source>
</reference>
<keyword evidence="4" id="KW-0597">Phosphoprotein</keyword>
<dbReference type="RefSeq" id="WP_162335041.1">
    <property type="nucleotide sequence ID" value="NZ_CP048113.1"/>
</dbReference>
<dbReference type="GO" id="GO:0003824">
    <property type="term" value="F:catalytic activity"/>
    <property type="evidence" value="ECO:0007669"/>
    <property type="project" value="InterPro"/>
</dbReference>
<evidence type="ECO:0000313" key="6">
    <source>
        <dbReference type="EMBL" id="QHS63325.1"/>
    </source>
</evidence>
<dbReference type="InterPro" id="IPR045851">
    <property type="entry name" value="AMP-bd_C_sf"/>
</dbReference>
<dbReference type="Pfam" id="PF13193">
    <property type="entry name" value="AMP-binding_C"/>
    <property type="match status" value="3"/>
</dbReference>
<dbReference type="PROSITE" id="PS00012">
    <property type="entry name" value="PHOSPHOPANTETHEINE"/>
    <property type="match status" value="2"/>
</dbReference>
<dbReference type="InterPro" id="IPR010071">
    <property type="entry name" value="AA_adenyl_dom"/>
</dbReference>
<dbReference type="InterPro" id="IPR025110">
    <property type="entry name" value="AMP-bd_C"/>
</dbReference>
<dbReference type="GO" id="GO:0043041">
    <property type="term" value="P:amino acid activation for nonribosomal peptide biosynthetic process"/>
    <property type="evidence" value="ECO:0007669"/>
    <property type="project" value="TreeGrafter"/>
</dbReference>
<dbReference type="InterPro" id="IPR006162">
    <property type="entry name" value="Ppantetheine_attach_site"/>
</dbReference>
<dbReference type="SUPFAM" id="SSF52777">
    <property type="entry name" value="CoA-dependent acyltransferases"/>
    <property type="match status" value="6"/>
</dbReference>
<dbReference type="FunFam" id="3.30.300.30:FF:000010">
    <property type="entry name" value="Enterobactin synthetase component F"/>
    <property type="match status" value="2"/>
</dbReference>
<dbReference type="InterPro" id="IPR036736">
    <property type="entry name" value="ACP-like_sf"/>
</dbReference>
<dbReference type="Gene3D" id="1.10.1200.10">
    <property type="entry name" value="ACP-like"/>
    <property type="match status" value="3"/>
</dbReference>
<dbReference type="PANTHER" id="PTHR45527">
    <property type="entry name" value="NONRIBOSOMAL PEPTIDE SYNTHETASE"/>
    <property type="match status" value="1"/>
</dbReference>
<feature type="domain" description="Carrier" evidence="5">
    <location>
        <begin position="1035"/>
        <end position="1110"/>
    </location>
</feature>
<evidence type="ECO:0000256" key="4">
    <source>
        <dbReference type="ARBA" id="ARBA00022553"/>
    </source>
</evidence>
<dbReference type="Pfam" id="PF00501">
    <property type="entry name" value="AMP-binding"/>
    <property type="match status" value="3"/>
</dbReference>
<dbReference type="FunFam" id="2.30.38.10:FF:000001">
    <property type="entry name" value="Non-ribosomal peptide synthetase PvdI"/>
    <property type="match status" value="2"/>
</dbReference>
<dbReference type="Gene3D" id="1.10.10.1830">
    <property type="entry name" value="Non-ribosomal peptide synthase, adenylation domain"/>
    <property type="match status" value="1"/>
</dbReference>
<dbReference type="SUPFAM" id="SSF56801">
    <property type="entry name" value="Acetyl-CoA synthetase-like"/>
    <property type="match status" value="3"/>
</dbReference>
<dbReference type="Pfam" id="PF00668">
    <property type="entry name" value="Condensation"/>
    <property type="match status" value="3"/>
</dbReference>
<comment type="similarity">
    <text evidence="2">Belongs to the ATP-dependent AMP-binding enzyme family.</text>
</comment>
<evidence type="ECO:0000313" key="7">
    <source>
        <dbReference type="Proteomes" id="UP000476411"/>
    </source>
</evidence>
<dbReference type="FunFam" id="3.40.50.12780:FF:000012">
    <property type="entry name" value="Non-ribosomal peptide synthetase"/>
    <property type="match status" value="2"/>
</dbReference>
<dbReference type="FunFam" id="1.10.1200.10:FF:000005">
    <property type="entry name" value="Nonribosomal peptide synthetase 1"/>
    <property type="match status" value="3"/>
</dbReference>
<dbReference type="SUPFAM" id="SSF47336">
    <property type="entry name" value="ACP-like"/>
    <property type="match status" value="3"/>
</dbReference>
<dbReference type="InterPro" id="IPR044894">
    <property type="entry name" value="TubC_N_sf"/>
</dbReference>
<gene>
    <name evidence="6" type="ORF">GWR21_28180</name>
</gene>
<dbReference type="Gene3D" id="2.30.38.10">
    <property type="entry name" value="Luciferase, Domain 3"/>
    <property type="match status" value="3"/>
</dbReference>
<evidence type="ECO:0000256" key="3">
    <source>
        <dbReference type="ARBA" id="ARBA00022450"/>
    </source>
</evidence>
<dbReference type="GO" id="GO:0005737">
    <property type="term" value="C:cytoplasm"/>
    <property type="evidence" value="ECO:0007669"/>
    <property type="project" value="TreeGrafter"/>
</dbReference>
<proteinExistence type="inferred from homology"/>
<dbReference type="InterPro" id="IPR020806">
    <property type="entry name" value="PKS_PP-bd"/>
</dbReference>
<dbReference type="Gene3D" id="3.40.50.980">
    <property type="match status" value="6"/>
</dbReference>
<dbReference type="InterPro" id="IPR000873">
    <property type="entry name" value="AMP-dep_synth/lig_dom"/>
</dbReference>
<dbReference type="GO" id="GO:0044550">
    <property type="term" value="P:secondary metabolite biosynthetic process"/>
    <property type="evidence" value="ECO:0007669"/>
    <property type="project" value="UniProtKB-ARBA"/>
</dbReference>
<dbReference type="GO" id="GO:0031177">
    <property type="term" value="F:phosphopantetheine binding"/>
    <property type="evidence" value="ECO:0007669"/>
    <property type="project" value="InterPro"/>
</dbReference>
<evidence type="ECO:0000259" key="5">
    <source>
        <dbReference type="PROSITE" id="PS50075"/>
    </source>
</evidence>
<dbReference type="InterPro" id="IPR009081">
    <property type="entry name" value="PP-bd_ACP"/>
</dbReference>
<dbReference type="FunFam" id="3.40.50.980:FF:000001">
    <property type="entry name" value="Non-ribosomal peptide synthetase"/>
    <property type="match status" value="3"/>
</dbReference>
<dbReference type="InterPro" id="IPR001242">
    <property type="entry name" value="Condensation_dom"/>
</dbReference>
<dbReference type="InterPro" id="IPR020845">
    <property type="entry name" value="AMP-binding_CS"/>
</dbReference>
<dbReference type="PROSITE" id="PS00455">
    <property type="entry name" value="AMP_BINDING"/>
    <property type="match status" value="3"/>
</dbReference>
<dbReference type="Pfam" id="PF00550">
    <property type="entry name" value="PP-binding"/>
    <property type="match status" value="3"/>
</dbReference>
<feature type="domain" description="Carrier" evidence="5">
    <location>
        <begin position="3177"/>
        <end position="3252"/>
    </location>
</feature>
<sequence length="3269" mass="364534">MNIDFSKAIHVLSKAKKQGMELFLDDRKLKLKTNDDIEIDPQLLEEIRQHREEIIDFLHNDPGHTTVTLPPIDPAARAGVEQLPLSFGQEALWLVDQLEGSTQYHMPSLYRINGKLDATRLEETFRFIIRRHEILRTVIRQDAGAPYQYIMDETGWQLEWPDATAIDPSDTQFTALQSTWFARPFDLSADYMLRAALVKLEEDHHLLLINTHHIAADGWSVSILINELRSVYTGLISDQPVLLPALRIQYADYALWQRNLVASGLLEEQTVYWKEQLEKVTPLSLPYDFIRPAVQRTRGALATYQVDAALTTRIRQLSQTEQASMFMTLLSALKVLLFRYSGSTDICLGTVIAARSEQEQEAMIGFFANTLALRSTFNAGMSFRTLLHQVKEMTLAGYERQDLPFEKVVELSGAQHDRGRHPLYDIIFTMQNAPEIPVLSLGDARLTVIPHQHTTSQFDLNMTALEKGAHIEINVEYCTDLFLPASIDHFIEQYMTLLNSAVTNPGLPLEQLSLRKESGLTSFPKANVLYPADKTVGELFSEQAASTPGAAALLFEDIALSYEELDAESNRLATYLVQIGITPESLVPVCLDRCADLIVTLLGVLKAGAAFLPLDPRYPQQRIEQMLSETAYKVAITNSEYRELFNSEAQVLTLEALQPLLGLLPSTALPVRVTADSLAYVMYTSGSTGRPKGVMVTHRNIVSLALGSGFLDWSVKDVLLSTGSPSFDASTIEYWGSLLNGATLVLADESRLLDVAQLKEEIIDRGVTRMWFTAGWLNQLIDTDITIFGHLRTVIAGGEKLSDNHISRLRAEYPALTIINGYGPTENTTFSLTYAIKEITAGQSIPIGYPLSNRTAYVLDSRLEQLPVGIPGELYVGGAGLSRGYLGQPELTAARFLIHPVTGERLYRTGDLARLLPDKSIAYLGRTDDQVKLRGFRIEPGEIESVLQESGYVNRSVVVLHGDDSNRRLLAYVVPGRGYEESVLLSYLEERLPDYMVPSAIITLEALPLTSNGKIDKRALPDPAATQLPAEAYVAPRNTMEAQLVYIWQEALQVDRIGIHDDFFRLGGDSIIAIGVISRIRQVFNRAVRLYDLYQQPSIDKLAALLAQSAVIAPVESEVHRTVRAELTELKERLLSMLTDRDNIADIYPMSDIQGGMVSASLLNPELAVYHDQFAHSFVKDLDIPVFERAFALMIEKYEIFRTSFNLDIHAEGVQILHHEVPVDFPRLDWSDLDGQHAKEKLAHFLEQQRQHPVDVKHPPLWRGTLIALADRYIFVFEFHHAMIDGWSMASFNTELNNLYVKLKSGASVTTLHALKSTYRDFIIESLAEKRNSQQDLFWKEELHEYKRLDIFTQDPDDQHLARVYDVSFLEQLKERSQRDGISLKSVFLGAYLYMLGILTHEDELTTGIVTNNRPLIPDGERMLGCFLNSIPLRITKSPINTTWKQWFATVEEKLVAMKQYDRTSLFEIRKITGDSFAEENAFFDTLFNFVNFHVYTRLEGGLFLSDISSVHQDDTVDSGFESTNTYLNCAASITNDVMIITYSLRKQLKCGASLEELHSWLHAVLECYLYHYEEPIERDSVLSAVPARIAQVKEAVLAYPADKTVGEMFSRQAMSTPDATALSCEDTTLSYAELDAWSNRLAAYLVQLGVGAESLIPVCIDRSADLIVTLLGILKAGAAFVPIDPRYPQQRIQQMLSETDCTIAIVHSEYRGFFNNTVQVLTLEALQPLLGLLPAAPVAVPVTADSLAYVMYTSGSTGRPKGVMVTHRNIVSLALGSGFLDWSAGDVLLSTGSPSFDASTIEYWGTLLNGATLVLAAEDKLLDSSQLKETIIDHGVTRMWFTAGWLHQLVDTDISIFGSLQTVMAGGEKLSATHISRLRAAYPDLTIINGYGPTENTTFSLTYCIKELTSGQSVPIGYPLSNRTAYVLDNRLQALPVGVPGELYVGGAGLSRGYLGQPELTAARFIIHPVSGERLYRTGDLARVLPDGSIGYLGRTDDQVKLRGFRIELGEIEQVLQESGMVNHGVVIVQGEDSTKRLLAYIVPADGYDETSLLSYLGSRLPDYMIPAAIITLDALPLTNNGKVDKRALPDPDREAGLSAGYMAPRNTTEAQIAAIWQEVLQLDRVSINDDFFRLGGDSITAIGVISRLRHAFGDHIKLYDLYRSGTLAQLAILIEERPVDVVADNGKKAVADTLSAMRTTLLSALPNAAVIEDIFPISDIQNGMIYASLLNPDRSIYHDQFAYMLPLDLDIDRLTKAFSLLVQQNGILRTAFDMNIHEEGMQVVYKEIPVVFNQLDYAHLPADAAAIAIQRYLLEERGRPFKVTAAPLWRGTIVKMSDRHVLLFQFHHVLLDGWSAATLNTALGNIYEQLKISPGLTLPSLKASYKDYVIESLSEKQANHSAAFWKQAMEGYKRLDIFTTTDDEQRIVMHYDAAFFDALKEHVTIDNLSLKGVFLGAFLYVFGMLTYEDEVTIGIVTNNRPLVEDGDKILGCFLNALPFRFSTESKAITWRQWFNNVEQQLLTIRQHERVSLVEITQLNEEQAQQENPFFDVLFNFINFHVFEGLDAELLSMNIGDHNDEALVFNHETSNTFLDCSVDITGNKLSVIYTIRKQLRSGKTPAELHAYFDAVLQAYLNKSDELISREAIIPAAELDAMAALANATTELLPAVKTITTAFEEQVRKDPQAIALAFGEQLFTYQELDAAASNISAYLRANGVGKGSLVPLYLERSPTLITGILGILKAGAAYMPLDPAYPADRLNTMLAESDSDVLLTITGLQEKLLSWIPALVRPVFLDAIPVNTQPGSGGAETSPDELAYVMYTSGSTGHPKGVMISHHNVVSLAKDSHFTTFSPDDVLLSTGSPSFDATTIEYWCTLLNGGCLVLCPEHHLMDTQLLADTIRTHRITKMWFTSSWLNQLVEEDIELFRSLRTVMAGGERLSPRHIARLRQAYPQLEIINGYGPTENTAFSLTYILATTAPEGDIPIGRPLQQRTAWVLDKQQQLLPLGVAGELCVGGAGLSKGYLHRPELTAARFISHPLNNHITLYRTGDLTRWLPDGNMAYLDRADEQVKIRGYRIEPGEIEQVLLRHEGVKQAIVVMQQDAHGNKQLLAYIVPESRLDTQVLQSYLQSKLPAVMVPSQLITLERIPLTANGKLDRKALPELTDESCDKKTFVLPATGTEKQLSAIWCSLLGRTQISIQDDFFELGGHSLLAMRLNMHIKKELGVNVPIKRLFLYRTIEELAVYLDELIARDTDTGMENATQVFEI</sequence>
<dbReference type="KEGG" id="chih:GWR21_28180"/>
<keyword evidence="7" id="KW-1185">Reference proteome</keyword>
<dbReference type="CDD" id="cd12117">
    <property type="entry name" value="A_NRPS_Srf_like"/>
    <property type="match status" value="3"/>
</dbReference>
<dbReference type="Proteomes" id="UP000476411">
    <property type="component" value="Chromosome"/>
</dbReference>
<organism evidence="6 7">
    <name type="scientific">Chitinophaga agri</name>
    <dbReference type="NCBI Taxonomy" id="2703787"/>
    <lineage>
        <taxon>Bacteria</taxon>
        <taxon>Pseudomonadati</taxon>
        <taxon>Bacteroidota</taxon>
        <taxon>Chitinophagia</taxon>
        <taxon>Chitinophagales</taxon>
        <taxon>Chitinophagaceae</taxon>
        <taxon>Chitinophaga</taxon>
    </lineage>
</organism>
<evidence type="ECO:0000256" key="2">
    <source>
        <dbReference type="ARBA" id="ARBA00006432"/>
    </source>
</evidence>
<protein>
    <submittedName>
        <fullName evidence="6">Amino acid adenylation domain-containing protein</fullName>
    </submittedName>
</protein>
<dbReference type="PROSITE" id="PS50075">
    <property type="entry name" value="CARRIER"/>
    <property type="match status" value="3"/>
</dbReference>
<dbReference type="NCBIfam" id="NF003417">
    <property type="entry name" value="PRK04813.1"/>
    <property type="match status" value="3"/>
</dbReference>
<keyword evidence="3" id="KW-0596">Phosphopantetheine</keyword>
<dbReference type="Gene3D" id="3.30.300.30">
    <property type="match status" value="3"/>
</dbReference>
<dbReference type="SMART" id="SM00823">
    <property type="entry name" value="PKS_PP"/>
    <property type="match status" value="3"/>
</dbReference>